<keyword evidence="2" id="KW-1185">Reference proteome</keyword>
<organism evidence="1 2">
    <name type="scientific">Thioclava electrotropha</name>
    <dbReference type="NCBI Taxonomy" id="1549850"/>
    <lineage>
        <taxon>Bacteria</taxon>
        <taxon>Pseudomonadati</taxon>
        <taxon>Pseudomonadota</taxon>
        <taxon>Alphaproteobacteria</taxon>
        <taxon>Rhodobacterales</taxon>
        <taxon>Paracoccaceae</taxon>
        <taxon>Thioclava</taxon>
    </lineage>
</organism>
<dbReference type="RefSeq" id="WP_083077669.1">
    <property type="nucleotide sequence ID" value="NZ_CP053562.1"/>
</dbReference>
<evidence type="ECO:0000313" key="1">
    <source>
        <dbReference type="EMBL" id="QPZ89963.1"/>
    </source>
</evidence>
<name>A0ABX6YQL7_9RHOB</name>
<dbReference type="Proteomes" id="UP000192422">
    <property type="component" value="Chromosome"/>
</dbReference>
<accession>A0ABX6YQL7</accession>
<dbReference type="EMBL" id="CP053562">
    <property type="protein sequence ID" value="QPZ89963.1"/>
    <property type="molecule type" value="Genomic_DNA"/>
</dbReference>
<protein>
    <submittedName>
        <fullName evidence="1">Uncharacterized protein</fullName>
    </submittedName>
</protein>
<proteinExistence type="predicted"/>
<evidence type="ECO:0000313" key="2">
    <source>
        <dbReference type="Proteomes" id="UP000192422"/>
    </source>
</evidence>
<gene>
    <name evidence="1" type="ORF">AKL02_003020</name>
</gene>
<sequence>MAVTLRQTEEIPASYPTVSGLSDAAQALDAAALWQRIEAYCAHRWTVRGVVWIVEGAGDWQPPLTPATLDTVEEWQAGEWVAFTPGASPFGGYDLRGSGPYRITATVGGGDLPAAVSEAFRRLAEYLATAPAPTGASAQTVTVGQLSEAVTLTPSHIARAMQFSGAADLLRAYRRA</sequence>
<reference evidence="1 2" key="1">
    <citation type="submission" date="2020-05" db="EMBL/GenBank/DDBJ databases">
        <title>Thioclava electrotropha strain Elox9 finished genome.</title>
        <authorList>
            <person name="Rowe A.R."/>
            <person name="Wilbanks E.G."/>
        </authorList>
    </citation>
    <scope>NUCLEOTIDE SEQUENCE [LARGE SCALE GENOMIC DNA]</scope>
    <source>
        <strain evidence="1 2">Elox9</strain>
    </source>
</reference>